<dbReference type="Proteomes" id="UP000595610">
    <property type="component" value="Chromosome 1"/>
</dbReference>
<keyword evidence="2" id="KW-1185">Reference proteome</keyword>
<evidence type="ECO:0008006" key="3">
    <source>
        <dbReference type="Google" id="ProtNLM"/>
    </source>
</evidence>
<evidence type="ECO:0000313" key="1">
    <source>
        <dbReference type="EMBL" id="QQC64487.1"/>
    </source>
</evidence>
<proteinExistence type="predicted"/>
<dbReference type="KEGG" id="pgis:I6I06_03115"/>
<protein>
    <recommendedName>
        <fullName evidence="3">Phage major capsid protein</fullName>
    </recommendedName>
</protein>
<evidence type="ECO:0000313" key="2">
    <source>
        <dbReference type="Proteomes" id="UP000595610"/>
    </source>
</evidence>
<dbReference type="AlphaFoldDB" id="A0A7T4T913"/>
<dbReference type="EMBL" id="CP066075">
    <property type="protein sequence ID" value="QQC64487.1"/>
    <property type="molecule type" value="Genomic_DNA"/>
</dbReference>
<organism evidence="1 2">
    <name type="scientific">Paraburkholderia ginsengisoli</name>
    <dbReference type="NCBI Taxonomy" id="311231"/>
    <lineage>
        <taxon>Bacteria</taxon>
        <taxon>Pseudomonadati</taxon>
        <taxon>Pseudomonadota</taxon>
        <taxon>Betaproteobacteria</taxon>
        <taxon>Burkholderiales</taxon>
        <taxon>Burkholderiaceae</taxon>
        <taxon>Paraburkholderia</taxon>
    </lineage>
</organism>
<sequence>MNKTAIDLSATLKSHEIDLSALNPAVLTHSEQISLVIAKAFGASKLPLYMRDAVAKSYAGASSKSVYASLAELRAMQADITKSAVAPFALAGSEFAYASQAVGVQVLVPVINRSLVEMFVAMGAPNLPPNVRALTQNAMLSAVEIPEGGMYPAAAPAGDFVLRGPRKFGLIVAMNNELLVLNSPEVLAWVESNLTNAANNAVDKAVIDAMVAAAGTAQTTVKAAYAAFQGDLRTAVWVGSPETLGGLRSAAETQVSPNGGSWNGLPCLPVLAAPDGVLLLADAKRTAVYNGPLVIDSSEHADIVMDSTPDTAGSAAVSMFTTNTVAFRITKYADVKPLVNPVALNVA</sequence>
<reference evidence="1 2" key="1">
    <citation type="submission" date="2020-12" db="EMBL/GenBank/DDBJ databases">
        <title>FDA dAtabase for Regulatory Grade micrObial Sequences (FDA-ARGOS): Supporting development and validation of Infectious Disease Dx tests.</title>
        <authorList>
            <person name="Nelson B."/>
            <person name="Plummer A."/>
            <person name="Tallon L."/>
            <person name="Sadzewicz L."/>
            <person name="Zhao X."/>
            <person name="Boylan J."/>
            <person name="Ott S."/>
            <person name="Bowen H."/>
            <person name="Vavikolanu K."/>
            <person name="Mehta A."/>
            <person name="Aluvathingal J."/>
            <person name="Nadendla S."/>
            <person name="Myers T."/>
            <person name="Yan Y."/>
            <person name="Sichtig H."/>
        </authorList>
    </citation>
    <scope>NUCLEOTIDE SEQUENCE [LARGE SCALE GENOMIC DNA]</scope>
    <source>
        <strain evidence="1 2">FDAARGOS_1049</strain>
    </source>
</reference>
<gene>
    <name evidence="1" type="ORF">I6I06_03115</name>
</gene>
<accession>A0A7T4T913</accession>
<dbReference type="RefSeq" id="WP_042323209.1">
    <property type="nucleotide sequence ID" value="NZ_CP066075.1"/>
</dbReference>
<name>A0A7T4T913_9BURK</name>
<dbReference type="SUPFAM" id="SSF56563">
    <property type="entry name" value="Major capsid protein gp5"/>
    <property type="match status" value="1"/>
</dbReference>